<dbReference type="PANTHER" id="PTHR11439:SF495">
    <property type="entry name" value="REVERSE TRANSCRIPTASE, RNA-DEPENDENT DNA POLYMERASE-RELATED"/>
    <property type="match status" value="1"/>
</dbReference>
<feature type="domain" description="Reverse transcriptase Ty1/copia-type" evidence="1">
    <location>
        <begin position="1"/>
        <end position="82"/>
    </location>
</feature>
<dbReference type="Pfam" id="PF07727">
    <property type="entry name" value="RVT_2"/>
    <property type="match status" value="1"/>
</dbReference>
<dbReference type="EMBL" id="CAMAPE010000074">
    <property type="protein sequence ID" value="CAH9117537.1"/>
    <property type="molecule type" value="Genomic_DNA"/>
</dbReference>
<name>A0A9P1EMN5_CUSEU</name>
<organism evidence="2 3">
    <name type="scientific">Cuscuta europaea</name>
    <name type="common">European dodder</name>
    <dbReference type="NCBI Taxonomy" id="41803"/>
    <lineage>
        <taxon>Eukaryota</taxon>
        <taxon>Viridiplantae</taxon>
        <taxon>Streptophyta</taxon>
        <taxon>Embryophyta</taxon>
        <taxon>Tracheophyta</taxon>
        <taxon>Spermatophyta</taxon>
        <taxon>Magnoliopsida</taxon>
        <taxon>eudicotyledons</taxon>
        <taxon>Gunneridae</taxon>
        <taxon>Pentapetalae</taxon>
        <taxon>asterids</taxon>
        <taxon>lamiids</taxon>
        <taxon>Solanales</taxon>
        <taxon>Convolvulaceae</taxon>
        <taxon>Cuscuteae</taxon>
        <taxon>Cuscuta</taxon>
        <taxon>Cuscuta subgen. Cuscuta</taxon>
    </lineage>
</organism>
<evidence type="ECO:0000259" key="1">
    <source>
        <dbReference type="Pfam" id="PF07727"/>
    </source>
</evidence>
<dbReference type="PANTHER" id="PTHR11439">
    <property type="entry name" value="GAG-POL-RELATED RETROTRANSPOSON"/>
    <property type="match status" value="1"/>
</dbReference>
<sequence length="222" mass="25056">MLIQIYVDDIIFASSNPNFCQKFSNLMRTKFEMSMMGELSFFLELQIKQMPDEIFINQSKYIHDMLKRFKMDSKSTMKTPMSPSQKLDVDPSGKSVDATNYRVIIGSLLYHTSSRPDIIFATCLCARFQANPKESHLNAVKRILRYLKGTVNLGLWYPKESGFDLVGYSDADFVGCKLDRKSTSGGAQFLGEKLVCWSSKKQNCVSTSTAETEYVAATSCCS</sequence>
<gene>
    <name evidence="2" type="ORF">CEURO_LOCUS21576</name>
</gene>
<dbReference type="AlphaFoldDB" id="A0A9P1EMN5"/>
<dbReference type="InterPro" id="IPR013103">
    <property type="entry name" value="RVT_2"/>
</dbReference>
<dbReference type="OrthoDB" id="1715131at2759"/>
<accession>A0A9P1EMN5</accession>
<protein>
    <recommendedName>
        <fullName evidence="1">Reverse transcriptase Ty1/copia-type domain-containing protein</fullName>
    </recommendedName>
</protein>
<proteinExistence type="predicted"/>
<dbReference type="CDD" id="cd09272">
    <property type="entry name" value="RNase_HI_RT_Ty1"/>
    <property type="match status" value="1"/>
</dbReference>
<comment type="caution">
    <text evidence="2">The sequence shown here is derived from an EMBL/GenBank/DDBJ whole genome shotgun (WGS) entry which is preliminary data.</text>
</comment>
<reference evidence="2" key="1">
    <citation type="submission" date="2022-07" db="EMBL/GenBank/DDBJ databases">
        <authorList>
            <person name="Macas J."/>
            <person name="Novak P."/>
            <person name="Neumann P."/>
        </authorList>
    </citation>
    <scope>NUCLEOTIDE SEQUENCE</scope>
</reference>
<evidence type="ECO:0000313" key="2">
    <source>
        <dbReference type="EMBL" id="CAH9117537.1"/>
    </source>
</evidence>
<evidence type="ECO:0000313" key="3">
    <source>
        <dbReference type="Proteomes" id="UP001152484"/>
    </source>
</evidence>
<dbReference type="Proteomes" id="UP001152484">
    <property type="component" value="Unassembled WGS sequence"/>
</dbReference>
<dbReference type="InterPro" id="IPR043502">
    <property type="entry name" value="DNA/RNA_pol_sf"/>
</dbReference>
<keyword evidence="3" id="KW-1185">Reference proteome</keyword>
<dbReference type="SUPFAM" id="SSF56672">
    <property type="entry name" value="DNA/RNA polymerases"/>
    <property type="match status" value="1"/>
</dbReference>